<name>A0A8B3RJ05_BIFAN</name>
<dbReference type="EMBL" id="RSCO01000013">
    <property type="protein sequence ID" value="RYM96137.1"/>
    <property type="molecule type" value="Genomic_DNA"/>
</dbReference>
<sequence length="115" mass="12787">MMLTPGDWTTIASCVLGSGTITVIVQHLLDWLKDSRRREETPEVKARNCISRHSALSLLKTVHRDAVARGFVPLDDLEEAQEIYNAYHTLGGNGAGSRIIHDLQSMNNYPPTQSE</sequence>
<evidence type="ECO:0000313" key="2">
    <source>
        <dbReference type="Proteomes" id="UP000293613"/>
    </source>
</evidence>
<evidence type="ECO:0000313" key="1">
    <source>
        <dbReference type="EMBL" id="RYM96137.1"/>
    </source>
</evidence>
<dbReference type="RefSeq" id="WP_130077217.1">
    <property type="nucleotide sequence ID" value="NZ_RSCO01000013.1"/>
</dbReference>
<comment type="caution">
    <text evidence="1">The sequence shown here is derived from an EMBL/GenBank/DDBJ whole genome shotgun (WGS) entry which is preliminary data.</text>
</comment>
<proteinExistence type="predicted"/>
<accession>A0A8B3RJ05</accession>
<protein>
    <submittedName>
        <fullName evidence="1">Uncharacterized protein</fullName>
    </submittedName>
</protein>
<gene>
    <name evidence="1" type="ORF">PG2011B_0334</name>
</gene>
<organism evidence="1 2">
    <name type="scientific">Bifidobacterium animalis subsp. lactis</name>
    <name type="common">Bifidobacterium lactis</name>
    <dbReference type="NCBI Taxonomy" id="302911"/>
    <lineage>
        <taxon>Bacteria</taxon>
        <taxon>Bacillati</taxon>
        <taxon>Actinomycetota</taxon>
        <taxon>Actinomycetes</taxon>
        <taxon>Bifidobacteriales</taxon>
        <taxon>Bifidobacteriaceae</taxon>
        <taxon>Bifidobacterium</taxon>
    </lineage>
</organism>
<dbReference type="AlphaFoldDB" id="A0A8B3RJ05"/>
<reference evidence="1 2" key="1">
    <citation type="journal article" date="2019" name="Appl. Environ. Microbiol.">
        <title>Dissecting the evolutionary development of the Bifidobacterium animalis species through comparative genomics analyses.</title>
        <authorList>
            <person name="Lugli G.A."/>
            <person name="Mancino W."/>
            <person name="Milani C."/>
            <person name="Duranti S."/>
            <person name="Mancabelli L."/>
            <person name="Napoli S."/>
            <person name="Mangifesta M."/>
            <person name="Viappiani A."/>
            <person name="Anzalone R."/>
            <person name="Longhi G."/>
            <person name="van Sinderen D."/>
            <person name="Ventura M."/>
            <person name="Turroni F."/>
        </authorList>
    </citation>
    <scope>NUCLEOTIDE SEQUENCE [LARGE SCALE GENOMIC DNA]</scope>
    <source>
        <strain evidence="1 2">2011B</strain>
    </source>
</reference>
<dbReference type="Proteomes" id="UP000293613">
    <property type="component" value="Unassembled WGS sequence"/>
</dbReference>